<keyword evidence="4 9" id="KW-0808">Transferase</keyword>
<gene>
    <name evidence="11" type="ORF">HDF17_001595</name>
</gene>
<comment type="pathway">
    <text evidence="1 9">Bacterial outer membrane biogenesis; LPS core biosynthesis.</text>
</comment>
<dbReference type="Proteomes" id="UP000589520">
    <property type="component" value="Unassembled WGS sequence"/>
</dbReference>
<dbReference type="AlphaFoldDB" id="A0A7Y9PHN3"/>
<comment type="subcellular location">
    <subcellularLocation>
        <location evidence="9">Cell membrane</location>
    </subcellularLocation>
</comment>
<dbReference type="InterPro" id="IPR039901">
    <property type="entry name" value="Kdotransferase"/>
</dbReference>
<evidence type="ECO:0000256" key="5">
    <source>
        <dbReference type="ARBA" id="ARBA00031445"/>
    </source>
</evidence>
<dbReference type="InterPro" id="IPR038107">
    <property type="entry name" value="Glycos_transf_N_sf"/>
</dbReference>
<reference evidence="11 12" key="1">
    <citation type="submission" date="2020-07" db="EMBL/GenBank/DDBJ databases">
        <title>Genomic Encyclopedia of Type Strains, Phase IV (KMG-V): Genome sequencing to study the core and pangenomes of soil and plant-associated prokaryotes.</title>
        <authorList>
            <person name="Whitman W."/>
        </authorList>
    </citation>
    <scope>NUCLEOTIDE SEQUENCE [LARGE SCALE GENOMIC DNA]</scope>
    <source>
        <strain evidence="11 12">X4EP2</strain>
    </source>
</reference>
<dbReference type="GO" id="GO:0009244">
    <property type="term" value="P:lipopolysaccharide core region biosynthetic process"/>
    <property type="evidence" value="ECO:0007669"/>
    <property type="project" value="UniProtKB-UniRule"/>
</dbReference>
<feature type="site" description="Transition state stabilizer" evidence="8">
    <location>
        <position position="213"/>
    </location>
</feature>
<feature type="domain" description="3-deoxy-D-manno-octulosonic-acid transferase N-terminal" evidence="10">
    <location>
        <begin position="36"/>
        <end position="216"/>
    </location>
</feature>
<evidence type="ECO:0000259" key="10">
    <source>
        <dbReference type="Pfam" id="PF04413"/>
    </source>
</evidence>
<dbReference type="EMBL" id="JACCCW010000001">
    <property type="protein sequence ID" value="NYF79308.1"/>
    <property type="molecule type" value="Genomic_DNA"/>
</dbReference>
<proteinExistence type="inferred from homology"/>
<protein>
    <recommendedName>
        <fullName evidence="3 9">3-deoxy-D-manno-octulosonic acid transferase</fullName>
        <shortName evidence="9">Kdo transferase</shortName>
        <ecNumber evidence="2 9">2.4.99.12</ecNumber>
    </recommendedName>
    <alternativeName>
        <fullName evidence="5 9">Lipid IV(A) 3-deoxy-D-manno-octulosonic acid transferase</fullName>
    </alternativeName>
</protein>
<sequence>MTMLLYSSLLFMVLVVGSPYWLVRMLTSGRYRAGLAGRLGRVPTTLQEGIAGRQVVWVHAVSVGELLAATRLVGELEAALGDGWRVVISTTTATGQALARERFGAERVFFYPLDFGWAVRAYLRALRPRLLVLMESELWPRMLTECERAGVPVAVVNARVSDRSFARGVRVRTIWGALLWRVTLFLTQSAADAQRLVAIGAHADKVRVAGNLKYDVRAPKRSRVAELIHEAAAGRRIVVAGSTVEGKPSHEEELVMQAMALVWNELPDVLFVLAPRHPDRFSYAYSLAAEFGVTSATELIGGKKVPTTARRTILLDTIGDLAAVYELANVAFVGGSLVKRGGHNPLEPAQFGVPVVMGGSYENFREIVETMRAEDAVRIVSAEELGPMLLELLTNSAEAQALGERGRRVFASKAGATERVVTELMELLR</sequence>
<dbReference type="InterPro" id="IPR007507">
    <property type="entry name" value="Glycos_transf_N"/>
</dbReference>
<dbReference type="GO" id="GO:0043842">
    <property type="term" value="F:Kdo transferase activity"/>
    <property type="evidence" value="ECO:0007669"/>
    <property type="project" value="UniProtKB-EC"/>
</dbReference>
<evidence type="ECO:0000256" key="2">
    <source>
        <dbReference type="ARBA" id="ARBA00012621"/>
    </source>
</evidence>
<accession>A0A7Y9PHN3</accession>
<dbReference type="PANTHER" id="PTHR42755:SF1">
    <property type="entry name" value="3-DEOXY-D-MANNO-OCTULOSONIC ACID TRANSFERASE, MITOCHONDRIAL-RELATED"/>
    <property type="match status" value="1"/>
</dbReference>
<evidence type="ECO:0000256" key="8">
    <source>
        <dbReference type="PIRSR" id="PIRSR639901-2"/>
    </source>
</evidence>
<comment type="function">
    <text evidence="9">Involved in lipopolysaccharide (LPS) biosynthesis. Catalyzes the transfer of 3-deoxy-D-manno-octulosonate (Kdo) residue(s) from CMP-Kdo to lipid IV(A), the tetraacyldisaccharide-1,4'-bisphosphate precursor of lipid A.</text>
</comment>
<name>A0A7Y9PHN3_9BACT</name>
<dbReference type="SUPFAM" id="SSF53756">
    <property type="entry name" value="UDP-Glycosyltransferase/glycogen phosphorylase"/>
    <property type="match status" value="1"/>
</dbReference>
<comment type="similarity">
    <text evidence="9">Belongs to the glycosyltransferase group 1 family.</text>
</comment>
<organism evidence="11 12">
    <name type="scientific">Granulicella arctica</name>
    <dbReference type="NCBI Taxonomy" id="940613"/>
    <lineage>
        <taxon>Bacteria</taxon>
        <taxon>Pseudomonadati</taxon>
        <taxon>Acidobacteriota</taxon>
        <taxon>Terriglobia</taxon>
        <taxon>Terriglobales</taxon>
        <taxon>Acidobacteriaceae</taxon>
        <taxon>Granulicella</taxon>
    </lineage>
</organism>
<keyword evidence="12" id="KW-1185">Reference proteome</keyword>
<evidence type="ECO:0000256" key="1">
    <source>
        <dbReference type="ARBA" id="ARBA00004713"/>
    </source>
</evidence>
<keyword evidence="9" id="KW-0448">Lipopolysaccharide biosynthesis</keyword>
<dbReference type="Gene3D" id="3.40.50.2000">
    <property type="entry name" value="Glycogen Phosphorylase B"/>
    <property type="match status" value="1"/>
</dbReference>
<evidence type="ECO:0000256" key="9">
    <source>
        <dbReference type="RuleBase" id="RU365103"/>
    </source>
</evidence>
<evidence type="ECO:0000313" key="11">
    <source>
        <dbReference type="EMBL" id="NYF79308.1"/>
    </source>
</evidence>
<comment type="caution">
    <text evidence="11">The sequence shown here is derived from an EMBL/GenBank/DDBJ whole genome shotgun (WGS) entry which is preliminary data.</text>
</comment>
<evidence type="ECO:0000313" key="12">
    <source>
        <dbReference type="Proteomes" id="UP000589520"/>
    </source>
</evidence>
<evidence type="ECO:0000256" key="4">
    <source>
        <dbReference type="ARBA" id="ARBA00022679"/>
    </source>
</evidence>
<dbReference type="EC" id="2.4.99.12" evidence="2 9"/>
<keyword evidence="11" id="KW-0328">Glycosyltransferase</keyword>
<keyword evidence="9" id="KW-0472">Membrane</keyword>
<feature type="site" description="Transition state stabilizer" evidence="8">
    <location>
        <position position="135"/>
    </location>
</feature>
<feature type="active site" description="Proton acceptor" evidence="7">
    <location>
        <position position="65"/>
    </location>
</feature>
<dbReference type="Gene3D" id="3.40.50.11720">
    <property type="entry name" value="3-Deoxy-D-manno-octulosonic-acid transferase, N-terminal domain"/>
    <property type="match status" value="1"/>
</dbReference>
<dbReference type="UniPathway" id="UPA00958"/>
<dbReference type="Pfam" id="PF04413">
    <property type="entry name" value="Glycos_transf_N"/>
    <property type="match status" value="1"/>
</dbReference>
<evidence type="ECO:0000256" key="7">
    <source>
        <dbReference type="PIRSR" id="PIRSR639901-1"/>
    </source>
</evidence>
<dbReference type="GO" id="GO:0009245">
    <property type="term" value="P:lipid A biosynthetic process"/>
    <property type="evidence" value="ECO:0007669"/>
    <property type="project" value="TreeGrafter"/>
</dbReference>
<evidence type="ECO:0000256" key="6">
    <source>
        <dbReference type="ARBA" id="ARBA00049183"/>
    </source>
</evidence>
<dbReference type="PANTHER" id="PTHR42755">
    <property type="entry name" value="3-DEOXY-MANNO-OCTULOSONATE CYTIDYLYLTRANSFERASE"/>
    <property type="match status" value="1"/>
</dbReference>
<evidence type="ECO:0000256" key="3">
    <source>
        <dbReference type="ARBA" id="ARBA00019077"/>
    </source>
</evidence>
<keyword evidence="9" id="KW-1003">Cell membrane</keyword>
<dbReference type="GO" id="GO:0005886">
    <property type="term" value="C:plasma membrane"/>
    <property type="evidence" value="ECO:0007669"/>
    <property type="project" value="UniProtKB-SubCell"/>
</dbReference>
<comment type="catalytic activity">
    <reaction evidence="6 9">
        <text>lipid IVA (E. coli) + CMP-3-deoxy-beta-D-manno-octulosonate = alpha-Kdo-(2-&gt;6)-lipid IVA (E. coli) + CMP + H(+)</text>
        <dbReference type="Rhea" id="RHEA:28066"/>
        <dbReference type="ChEBI" id="CHEBI:15378"/>
        <dbReference type="ChEBI" id="CHEBI:58603"/>
        <dbReference type="ChEBI" id="CHEBI:60364"/>
        <dbReference type="ChEBI" id="CHEBI:60377"/>
        <dbReference type="ChEBI" id="CHEBI:85987"/>
        <dbReference type="EC" id="2.4.99.12"/>
    </reaction>
</comment>